<sequence length="189" mass="20758">MSSTEPVACPASLRICDSYQPGQHSRQHGSAIHLLNAGILKAVVAQECITAYNDLKLSKKFKYIIYKLSDDNKEIVVEEASADKDWDNFREKLINAKSKSKSGAIGKGPRYAVYDFEYNLASGDGIRNKIVFIAWSPDDAGVQPKMIYASSKEALKRSLTGIASELQANDSDDIEYDTMLKTVSKGLAA</sequence>
<dbReference type="EMBL" id="JANJQO010001302">
    <property type="protein sequence ID" value="KAJ2971641.1"/>
    <property type="molecule type" value="Genomic_DNA"/>
</dbReference>
<protein>
    <submittedName>
        <fullName evidence="1">Uncharacterized protein</fullName>
    </submittedName>
</protein>
<organism evidence="1 2">
    <name type="scientific">Zarea fungicola</name>
    <dbReference type="NCBI Taxonomy" id="93591"/>
    <lineage>
        <taxon>Eukaryota</taxon>
        <taxon>Fungi</taxon>
        <taxon>Dikarya</taxon>
        <taxon>Ascomycota</taxon>
        <taxon>Pezizomycotina</taxon>
        <taxon>Sordariomycetes</taxon>
        <taxon>Hypocreomycetidae</taxon>
        <taxon>Hypocreales</taxon>
        <taxon>Cordycipitaceae</taxon>
        <taxon>Zarea</taxon>
    </lineage>
</organism>
<proteinExistence type="predicted"/>
<reference evidence="1" key="1">
    <citation type="submission" date="2022-08" db="EMBL/GenBank/DDBJ databases">
        <title>Genome Sequence of Lecanicillium fungicola.</title>
        <authorList>
            <person name="Buettner E."/>
        </authorList>
    </citation>
    <scope>NUCLEOTIDE SEQUENCE</scope>
    <source>
        <strain evidence="1">Babe33</strain>
    </source>
</reference>
<dbReference type="Proteomes" id="UP001143910">
    <property type="component" value="Unassembled WGS sequence"/>
</dbReference>
<keyword evidence="2" id="KW-1185">Reference proteome</keyword>
<comment type="caution">
    <text evidence="1">The sequence shown here is derived from an EMBL/GenBank/DDBJ whole genome shotgun (WGS) entry which is preliminary data.</text>
</comment>
<evidence type="ECO:0000313" key="2">
    <source>
        <dbReference type="Proteomes" id="UP001143910"/>
    </source>
</evidence>
<evidence type="ECO:0000313" key="1">
    <source>
        <dbReference type="EMBL" id="KAJ2971641.1"/>
    </source>
</evidence>
<name>A0ACC1MYE0_9HYPO</name>
<accession>A0ACC1MYE0</accession>
<gene>
    <name evidence="1" type="ORF">NQ176_g7591</name>
</gene>